<dbReference type="InterPro" id="IPR010640">
    <property type="entry name" value="Low_temperature_requirement_A"/>
</dbReference>
<feature type="transmembrane region" description="Helical" evidence="1">
    <location>
        <begin position="235"/>
        <end position="259"/>
    </location>
</feature>
<evidence type="ECO:0000256" key="1">
    <source>
        <dbReference type="SAM" id="Phobius"/>
    </source>
</evidence>
<gene>
    <name evidence="2" type="ORF">FC18_GL001228</name>
</gene>
<proteinExistence type="predicted"/>
<accession>A0A0R1ZUQ1</accession>
<feature type="transmembrane region" description="Helical" evidence="1">
    <location>
        <begin position="174"/>
        <end position="193"/>
    </location>
</feature>
<keyword evidence="1" id="KW-0472">Membrane</keyword>
<evidence type="ECO:0000313" key="3">
    <source>
        <dbReference type="Proteomes" id="UP000051679"/>
    </source>
</evidence>
<comment type="caution">
    <text evidence="2">The sequence shown here is derived from an EMBL/GenBank/DDBJ whole genome shotgun (WGS) entry which is preliminary data.</text>
</comment>
<keyword evidence="1" id="KW-0812">Transmembrane</keyword>
<keyword evidence="1" id="KW-1133">Transmembrane helix</keyword>
<dbReference type="EMBL" id="AYYO01000019">
    <property type="protein sequence ID" value="KRM55510.1"/>
    <property type="molecule type" value="Genomic_DNA"/>
</dbReference>
<protein>
    <recommendedName>
        <fullName evidence="4">Low temperature requirement protein A</fullName>
    </recommendedName>
</protein>
<dbReference type="AlphaFoldDB" id="A0A0R1ZUQ1"/>
<feature type="transmembrane region" description="Helical" evidence="1">
    <location>
        <begin position="90"/>
        <end position="109"/>
    </location>
</feature>
<feature type="transmembrane region" description="Helical" evidence="1">
    <location>
        <begin position="65"/>
        <end position="84"/>
    </location>
</feature>
<evidence type="ECO:0008006" key="4">
    <source>
        <dbReference type="Google" id="ProtNLM"/>
    </source>
</evidence>
<sequence length="356" mass="40027">MFYDVLFTFVLSHITRAMVFPDFGEIVWLSFVKYIVVLAFFWLIWTHQVIYSSRYRERPVVDNLFLTLNLFLTIYLSSTFSLIGDDLTSTSKLFAAILLLSVGCQYLLAWHEHEPLAEILAINLLIGSAIALLSLAAGTSVAGNVIFAIATGATALGPLVLRKKLTQQSHFLNISNRLTIFTLFICARATLQVTDSLNHIDIQSILFFGSTVLLLLSYLLIVASGINQQTTKSSIYALLVHFPLVTAILLMSSVARLFIAGRILPWNFAAWTLVLLFIYTATLGIYLALYRRSTVTWRPKRAFYFIFSFALFTLYGMVTVAIGPLFLAGLCAYLIADDLFLWQFVLNDPANNDYEM</sequence>
<reference evidence="2 3" key="1">
    <citation type="journal article" date="2015" name="Genome Announc.">
        <title>Expanding the biotechnology potential of lactobacilli through comparative genomics of 213 strains and associated genera.</title>
        <authorList>
            <person name="Sun Z."/>
            <person name="Harris H.M."/>
            <person name="McCann A."/>
            <person name="Guo C."/>
            <person name="Argimon S."/>
            <person name="Zhang W."/>
            <person name="Yang X."/>
            <person name="Jeffery I.B."/>
            <person name="Cooney J.C."/>
            <person name="Kagawa T.F."/>
            <person name="Liu W."/>
            <person name="Song Y."/>
            <person name="Salvetti E."/>
            <person name="Wrobel A."/>
            <person name="Rasinkangas P."/>
            <person name="Parkhill J."/>
            <person name="Rea M.C."/>
            <person name="O'Sullivan O."/>
            <person name="Ritari J."/>
            <person name="Douillard F.P."/>
            <person name="Paul Ross R."/>
            <person name="Yang R."/>
            <person name="Briner A.E."/>
            <person name="Felis G.E."/>
            <person name="de Vos W.M."/>
            <person name="Barrangou R."/>
            <person name="Klaenhammer T.R."/>
            <person name="Caufield P.W."/>
            <person name="Cui Y."/>
            <person name="Zhang H."/>
            <person name="O'Toole P.W."/>
        </authorList>
    </citation>
    <scope>NUCLEOTIDE SEQUENCE [LARGE SCALE GENOMIC DNA]</scope>
    <source>
        <strain evidence="2 3">DSM 20505</strain>
    </source>
</reference>
<feature type="transmembrane region" description="Helical" evidence="1">
    <location>
        <begin position="27"/>
        <end position="45"/>
    </location>
</feature>
<name>A0A0R1ZUQ1_9LACO</name>
<evidence type="ECO:0000313" key="2">
    <source>
        <dbReference type="EMBL" id="KRM55510.1"/>
    </source>
</evidence>
<feature type="transmembrane region" description="Helical" evidence="1">
    <location>
        <begin position="302"/>
        <end position="335"/>
    </location>
</feature>
<dbReference type="PATRIC" id="fig|1291052.5.peg.1246"/>
<feature type="transmembrane region" description="Helical" evidence="1">
    <location>
        <begin position="116"/>
        <end position="135"/>
    </location>
</feature>
<feature type="transmembrane region" description="Helical" evidence="1">
    <location>
        <begin position="141"/>
        <end position="162"/>
    </location>
</feature>
<feature type="transmembrane region" description="Helical" evidence="1">
    <location>
        <begin position="271"/>
        <end position="290"/>
    </location>
</feature>
<dbReference type="Proteomes" id="UP000051679">
    <property type="component" value="Unassembled WGS sequence"/>
</dbReference>
<dbReference type="Pfam" id="PF06772">
    <property type="entry name" value="LtrA"/>
    <property type="match status" value="1"/>
</dbReference>
<organism evidence="2 3">
    <name type="scientific">Lacticaseibacillus sharpeae JCM 1186 = DSM 20505</name>
    <dbReference type="NCBI Taxonomy" id="1291052"/>
    <lineage>
        <taxon>Bacteria</taxon>
        <taxon>Bacillati</taxon>
        <taxon>Bacillota</taxon>
        <taxon>Bacilli</taxon>
        <taxon>Lactobacillales</taxon>
        <taxon>Lactobacillaceae</taxon>
        <taxon>Lacticaseibacillus</taxon>
    </lineage>
</organism>
<keyword evidence="3" id="KW-1185">Reference proteome</keyword>
<feature type="transmembrane region" description="Helical" evidence="1">
    <location>
        <begin position="205"/>
        <end position="223"/>
    </location>
</feature>